<organism evidence="2 3">
    <name type="scientific">Mesobaculum littorinae</name>
    <dbReference type="NCBI Taxonomy" id="2486419"/>
    <lineage>
        <taxon>Bacteria</taxon>
        <taxon>Pseudomonadati</taxon>
        <taxon>Pseudomonadota</taxon>
        <taxon>Alphaproteobacteria</taxon>
        <taxon>Rhodobacterales</taxon>
        <taxon>Roseobacteraceae</taxon>
        <taxon>Mesobaculum</taxon>
    </lineage>
</organism>
<evidence type="ECO:0000256" key="1">
    <source>
        <dbReference type="SAM" id="Phobius"/>
    </source>
</evidence>
<dbReference type="OrthoDB" id="7173339at2"/>
<dbReference type="AlphaFoldDB" id="A0A438AJE6"/>
<evidence type="ECO:0000313" key="2">
    <source>
        <dbReference type="EMBL" id="RVV98774.1"/>
    </source>
</evidence>
<keyword evidence="1" id="KW-0472">Membrane</keyword>
<evidence type="ECO:0000313" key="3">
    <source>
        <dbReference type="Proteomes" id="UP000285908"/>
    </source>
</evidence>
<keyword evidence="3" id="KW-1185">Reference proteome</keyword>
<name>A0A438AJE6_9RHOB</name>
<comment type="caution">
    <text evidence="2">The sequence shown here is derived from an EMBL/GenBank/DDBJ whole genome shotgun (WGS) entry which is preliminary data.</text>
</comment>
<proteinExistence type="predicted"/>
<feature type="transmembrane region" description="Helical" evidence="1">
    <location>
        <begin position="27"/>
        <end position="45"/>
    </location>
</feature>
<sequence length="216" mass="23162">MSNSDSFFEEVSDEVRRDRLFGLIRRYGWIAIALVIVLVVAAAIYEWREAQRQAAAQDLGDAILAANEAGTPEARREALADLQTEGTPAAVVALLRADDAADADTRAAAQQALDDVAANGAIPAVYRQLATLKRVMISPDMAPDERIRMLDPLAEAGAPFRLLAGEQIALAEIEAGDRDAALDRAQDLLRQDGMTSALQQRLQQLIVALGGTLDAA</sequence>
<evidence type="ECO:0008006" key="4">
    <source>
        <dbReference type="Google" id="ProtNLM"/>
    </source>
</evidence>
<keyword evidence="1" id="KW-0812">Transmembrane</keyword>
<dbReference type="EMBL" id="RQXX01000002">
    <property type="protein sequence ID" value="RVV98774.1"/>
    <property type="molecule type" value="Genomic_DNA"/>
</dbReference>
<dbReference type="Proteomes" id="UP000285908">
    <property type="component" value="Unassembled WGS sequence"/>
</dbReference>
<reference evidence="2 3" key="1">
    <citation type="submission" date="2018-11" db="EMBL/GenBank/DDBJ databases">
        <title>Mesobaculum littorinae gen. nov., sp. nov., isolated from Littorina scabra that represents a novel genus of the order Rhodobacteraceae.</title>
        <authorList>
            <person name="Li F."/>
        </authorList>
    </citation>
    <scope>NUCLEOTIDE SEQUENCE [LARGE SCALE GENOMIC DNA]</scope>
    <source>
        <strain evidence="2 3">M0103</strain>
    </source>
</reference>
<dbReference type="RefSeq" id="WP_127906005.1">
    <property type="nucleotide sequence ID" value="NZ_RQXX01000002.1"/>
</dbReference>
<accession>A0A438AJE6</accession>
<gene>
    <name evidence="2" type="ORF">EKE94_07695</name>
</gene>
<protein>
    <recommendedName>
        <fullName evidence="4">Tetratricopeptide repeat-like domain-containing protein</fullName>
    </recommendedName>
</protein>
<keyword evidence="1" id="KW-1133">Transmembrane helix</keyword>